<keyword evidence="1" id="KW-0472">Membrane</keyword>
<protein>
    <submittedName>
        <fullName evidence="2">Uncharacterized protein</fullName>
    </submittedName>
</protein>
<reference evidence="2 3" key="1">
    <citation type="submission" date="2020-08" db="EMBL/GenBank/DDBJ databases">
        <title>Genomic Encyclopedia of Type Strains, Phase IV (KMG-IV): sequencing the most valuable type-strain genomes for metagenomic binning, comparative biology and taxonomic classification.</title>
        <authorList>
            <person name="Goeker M."/>
        </authorList>
    </citation>
    <scope>NUCLEOTIDE SEQUENCE [LARGE SCALE GENOMIC DNA]</scope>
    <source>
        <strain evidence="2 3">DSM 19512</strain>
    </source>
</reference>
<gene>
    <name evidence="2" type="ORF">GGR48_001829</name>
</gene>
<dbReference type="Proteomes" id="UP000538670">
    <property type="component" value="Unassembled WGS sequence"/>
</dbReference>
<dbReference type="AlphaFoldDB" id="A0A7W6F326"/>
<evidence type="ECO:0000313" key="2">
    <source>
        <dbReference type="EMBL" id="MBB3879402.1"/>
    </source>
</evidence>
<keyword evidence="1" id="KW-0812">Transmembrane</keyword>
<feature type="transmembrane region" description="Helical" evidence="1">
    <location>
        <begin position="96"/>
        <end position="125"/>
    </location>
</feature>
<name>A0A7W6F326_9SPHN</name>
<accession>A0A7W6F326</accession>
<sequence length="149" mass="16429">MTDMPPTRFRVVERGRRLEVIDTQAKKPYAPAPQKPLDLASLPTGAVDRAKANDRAWLPTKIRFDGGSVWTTQRFYDAKGPRTLTLNAGTVGQLRMAAGILIAAFIGWLILASFVPALLGLPLLLASEKTRETLRNAVTDWIDRLQSTS</sequence>
<dbReference type="EMBL" id="JACIDH010000006">
    <property type="protein sequence ID" value="MBB3879402.1"/>
    <property type="molecule type" value="Genomic_DNA"/>
</dbReference>
<organism evidence="2 3">
    <name type="scientific">Sphingomonas pseudosanguinis</name>
    <dbReference type="NCBI Taxonomy" id="413712"/>
    <lineage>
        <taxon>Bacteria</taxon>
        <taxon>Pseudomonadati</taxon>
        <taxon>Pseudomonadota</taxon>
        <taxon>Alphaproteobacteria</taxon>
        <taxon>Sphingomonadales</taxon>
        <taxon>Sphingomonadaceae</taxon>
        <taxon>Sphingomonas</taxon>
    </lineage>
</organism>
<proteinExistence type="predicted"/>
<comment type="caution">
    <text evidence="2">The sequence shown here is derived from an EMBL/GenBank/DDBJ whole genome shotgun (WGS) entry which is preliminary data.</text>
</comment>
<dbReference type="RefSeq" id="WP_183951581.1">
    <property type="nucleotide sequence ID" value="NZ_JACIDH010000006.1"/>
</dbReference>
<keyword evidence="3" id="KW-1185">Reference proteome</keyword>
<evidence type="ECO:0000313" key="3">
    <source>
        <dbReference type="Proteomes" id="UP000538670"/>
    </source>
</evidence>
<keyword evidence="1" id="KW-1133">Transmembrane helix</keyword>
<evidence type="ECO:0000256" key="1">
    <source>
        <dbReference type="SAM" id="Phobius"/>
    </source>
</evidence>